<name>A0A918Q1Q2_9CAUL</name>
<accession>A0A918Q1Q2</accession>
<comment type="similarity">
    <text evidence="1">Belongs to the polysaccharide synthase family.</text>
</comment>
<reference evidence="3" key="1">
    <citation type="journal article" date="2014" name="Int. J. Syst. Evol. Microbiol.">
        <title>Complete genome sequence of Corynebacterium casei LMG S-19264T (=DSM 44701T), isolated from a smear-ripened cheese.</title>
        <authorList>
            <consortium name="US DOE Joint Genome Institute (JGI-PGF)"/>
            <person name="Walter F."/>
            <person name="Albersmeier A."/>
            <person name="Kalinowski J."/>
            <person name="Ruckert C."/>
        </authorList>
    </citation>
    <scope>NUCLEOTIDE SEQUENCE</scope>
    <source>
        <strain evidence="3">KCTC 32296</strain>
    </source>
</reference>
<dbReference type="EMBL" id="BMZB01000001">
    <property type="protein sequence ID" value="GGZ27707.1"/>
    <property type="molecule type" value="Genomic_DNA"/>
</dbReference>
<dbReference type="Proteomes" id="UP000662572">
    <property type="component" value="Unassembled WGS sequence"/>
</dbReference>
<evidence type="ECO:0000256" key="1">
    <source>
        <dbReference type="ARBA" id="ARBA00007430"/>
    </source>
</evidence>
<evidence type="ECO:0000313" key="4">
    <source>
        <dbReference type="Proteomes" id="UP000662572"/>
    </source>
</evidence>
<sequence>MGPVHFQMLRLLASTPFFGKKPQRLTIPSADDQIAYKNLLHRPQVSLDLSELKEFYKGKRILITGAGGSIGSEIAQQVADMGATHVSLVENSELALYSIDQSLSLKAQFAMTKRAILCDIRRKDRLMSVVRTERPDIIFHAAALKHVPMVEQNPSEGVLTNVLGTQNLIEVANACKVAQLVMISSDKAVAPSSLMGATKRLAEHLIRHNGLKSSAYTQACVVRFGNVLGSTGSVVPLFRAQIERGGPITITDPKAERFFMTILEAVQLVLQAALQNTKSSADMPNLYVLEMGTPVRIVDLAKRMIRLYGLKAGRDIEIKFIGLRDGEKLTEDLTDIDETQAPVMPGIFEVVSQNETHVIEPEDLERLFQIASKSEDDLVRSLLFSFVNKIHRPHANLTAAAE</sequence>
<organism evidence="3 4">
    <name type="scientific">Asticcacaulis endophyticus</name>
    <dbReference type="NCBI Taxonomy" id="1395890"/>
    <lineage>
        <taxon>Bacteria</taxon>
        <taxon>Pseudomonadati</taxon>
        <taxon>Pseudomonadota</taxon>
        <taxon>Alphaproteobacteria</taxon>
        <taxon>Caulobacterales</taxon>
        <taxon>Caulobacteraceae</taxon>
        <taxon>Asticcacaulis</taxon>
    </lineage>
</organism>
<dbReference type="AlphaFoldDB" id="A0A918Q1Q2"/>
<dbReference type="Gene3D" id="3.40.50.720">
    <property type="entry name" value="NAD(P)-binding Rossmann-like Domain"/>
    <property type="match status" value="1"/>
</dbReference>
<evidence type="ECO:0000259" key="2">
    <source>
        <dbReference type="Pfam" id="PF02719"/>
    </source>
</evidence>
<proteinExistence type="inferred from homology"/>
<gene>
    <name evidence="3" type="ORF">GCM10011273_11750</name>
</gene>
<evidence type="ECO:0000313" key="3">
    <source>
        <dbReference type="EMBL" id="GGZ27707.1"/>
    </source>
</evidence>
<dbReference type="InterPro" id="IPR036291">
    <property type="entry name" value="NAD(P)-bd_dom_sf"/>
</dbReference>
<dbReference type="CDD" id="cd05237">
    <property type="entry name" value="UDP_invert_4-6DH_SDR_e"/>
    <property type="match status" value="1"/>
</dbReference>
<comment type="caution">
    <text evidence="3">The sequence shown here is derived from an EMBL/GenBank/DDBJ whole genome shotgun (WGS) entry which is preliminary data.</text>
</comment>
<keyword evidence="4" id="KW-1185">Reference proteome</keyword>
<dbReference type="InterPro" id="IPR051203">
    <property type="entry name" value="Polysaccharide_Synthase-Rel"/>
</dbReference>
<reference evidence="3" key="2">
    <citation type="submission" date="2020-09" db="EMBL/GenBank/DDBJ databases">
        <authorList>
            <person name="Sun Q."/>
            <person name="Kim S."/>
        </authorList>
    </citation>
    <scope>NUCLEOTIDE SEQUENCE</scope>
    <source>
        <strain evidence="3">KCTC 32296</strain>
    </source>
</reference>
<dbReference type="PANTHER" id="PTHR43318:SF1">
    <property type="entry name" value="POLYSACCHARIDE BIOSYNTHESIS PROTEIN EPSC-RELATED"/>
    <property type="match status" value="1"/>
</dbReference>
<dbReference type="Pfam" id="PF02719">
    <property type="entry name" value="Polysacc_synt_2"/>
    <property type="match status" value="1"/>
</dbReference>
<protein>
    <recommendedName>
        <fullName evidence="2">Polysaccharide biosynthesis protein CapD-like domain-containing protein</fullName>
    </recommendedName>
</protein>
<dbReference type="InterPro" id="IPR003869">
    <property type="entry name" value="Polysac_CapD-like"/>
</dbReference>
<dbReference type="PANTHER" id="PTHR43318">
    <property type="entry name" value="UDP-N-ACETYLGLUCOSAMINE 4,6-DEHYDRATASE"/>
    <property type="match status" value="1"/>
</dbReference>
<feature type="domain" description="Polysaccharide biosynthesis protein CapD-like" evidence="2">
    <location>
        <begin position="61"/>
        <end position="342"/>
    </location>
</feature>
<dbReference type="RefSeq" id="WP_189485458.1">
    <property type="nucleotide sequence ID" value="NZ_BMZB01000001.1"/>
</dbReference>
<dbReference type="SUPFAM" id="SSF51735">
    <property type="entry name" value="NAD(P)-binding Rossmann-fold domains"/>
    <property type="match status" value="1"/>
</dbReference>